<dbReference type="Proteomes" id="UP001597135">
    <property type="component" value="Unassembled WGS sequence"/>
</dbReference>
<dbReference type="InterPro" id="IPR000944">
    <property type="entry name" value="Tscrpt_reg_Rrf2"/>
</dbReference>
<dbReference type="InterPro" id="IPR036390">
    <property type="entry name" value="WH_DNA-bd_sf"/>
</dbReference>
<accession>A0ABW3ZEH9</accession>
<keyword evidence="1" id="KW-0238">DNA-binding</keyword>
<dbReference type="Gene3D" id="1.10.10.10">
    <property type="entry name" value="Winged helix-like DNA-binding domain superfamily/Winged helix DNA-binding domain"/>
    <property type="match status" value="1"/>
</dbReference>
<reference evidence="3" key="1">
    <citation type="journal article" date="2019" name="Int. J. Syst. Evol. Microbiol.">
        <title>The Global Catalogue of Microorganisms (GCM) 10K type strain sequencing project: providing services to taxonomists for standard genome sequencing and annotation.</title>
        <authorList>
            <consortium name="The Broad Institute Genomics Platform"/>
            <consortium name="The Broad Institute Genome Sequencing Center for Infectious Disease"/>
            <person name="Wu L."/>
            <person name="Ma J."/>
        </authorList>
    </citation>
    <scope>NUCLEOTIDE SEQUENCE [LARGE SCALE GENOMIC DNA]</scope>
    <source>
        <strain evidence="3">CCUG 62953</strain>
    </source>
</reference>
<proteinExistence type="predicted"/>
<organism evidence="2 3">
    <name type="scientific">Litorisediminicola beolgyonensis</name>
    <dbReference type="NCBI Taxonomy" id="1173614"/>
    <lineage>
        <taxon>Bacteria</taxon>
        <taxon>Pseudomonadati</taxon>
        <taxon>Pseudomonadota</taxon>
        <taxon>Alphaproteobacteria</taxon>
        <taxon>Rhodobacterales</taxon>
        <taxon>Paracoccaceae</taxon>
        <taxon>Litorisediminicola</taxon>
    </lineage>
</organism>
<dbReference type="PANTHER" id="PTHR33221">
    <property type="entry name" value="WINGED HELIX-TURN-HELIX TRANSCRIPTIONAL REGULATOR, RRF2 FAMILY"/>
    <property type="match status" value="1"/>
</dbReference>
<dbReference type="SUPFAM" id="SSF46785">
    <property type="entry name" value="Winged helix' DNA-binding domain"/>
    <property type="match status" value="1"/>
</dbReference>
<dbReference type="InterPro" id="IPR036388">
    <property type="entry name" value="WH-like_DNA-bd_sf"/>
</dbReference>
<evidence type="ECO:0000313" key="3">
    <source>
        <dbReference type="Proteomes" id="UP001597135"/>
    </source>
</evidence>
<evidence type="ECO:0000256" key="1">
    <source>
        <dbReference type="ARBA" id="ARBA00023125"/>
    </source>
</evidence>
<dbReference type="NCBIfam" id="TIGR00738">
    <property type="entry name" value="rrf2_super"/>
    <property type="match status" value="1"/>
</dbReference>
<protein>
    <submittedName>
        <fullName evidence="2">RrF2 family transcriptional regulator</fullName>
    </submittedName>
</protein>
<dbReference type="RefSeq" id="WP_386801589.1">
    <property type="nucleotide sequence ID" value="NZ_JBHTMU010000004.1"/>
</dbReference>
<dbReference type="EMBL" id="JBHTMU010000004">
    <property type="protein sequence ID" value="MFD1341534.1"/>
    <property type="molecule type" value="Genomic_DNA"/>
</dbReference>
<comment type="caution">
    <text evidence="2">The sequence shown here is derived from an EMBL/GenBank/DDBJ whole genome shotgun (WGS) entry which is preliminary data.</text>
</comment>
<dbReference type="PROSITE" id="PS51197">
    <property type="entry name" value="HTH_RRF2_2"/>
    <property type="match status" value="1"/>
</dbReference>
<dbReference type="PANTHER" id="PTHR33221:SF4">
    <property type="entry name" value="HTH-TYPE TRANSCRIPTIONAL REPRESSOR NSRR"/>
    <property type="match status" value="1"/>
</dbReference>
<gene>
    <name evidence="2" type="ORF">ACFQ4E_03800</name>
</gene>
<name>A0ABW3ZEH9_9RHOB</name>
<sequence>MRVTKRTNIAMRVLMYCAAHTDARVTKSDIARSCNASEHHLGQIVNQLATLGFLDTWRGRYGGIALARPASEISLGSVFRELEAPVPMAECFDEAANTCPLITACRMKPALAAAAEAFYASLDSVTLDTLIDDNAPLVAIFGGGRSEPPPFRTARVASG</sequence>
<keyword evidence="3" id="KW-1185">Reference proteome</keyword>
<evidence type="ECO:0000313" key="2">
    <source>
        <dbReference type="EMBL" id="MFD1341534.1"/>
    </source>
</evidence>
<dbReference type="Pfam" id="PF02082">
    <property type="entry name" value="Rrf2"/>
    <property type="match status" value="1"/>
</dbReference>